<proteinExistence type="predicted"/>
<sequence>MEPPTGVWTSLWRFICFLPFFIGLLVLGFIKGVILCPLICLLMTFGNSAIILGLWPVHCFWTYVCILRTNKFGPVLKLVLCICIVVPLLLWPPVGILASIIGGAAYGLFSPIFATFVAISEGNTDKFFHCIYDGTWDTVKGCCTIIRDFKDVCYFSYFSYMDDLKRQGPQEEKYYEIRLLYLPGAIIVGALGLIVDFVVISFVAVCKFPYMLFKGWRRLFQDCIGREGPFLETMCVPFAGLAILLWPLAVGGALLASMVSSIFIGAYAAVIVYQESSVWLGLCYILATLSIYDEYSNDVLHLPEGSCFPKPKYRKKAAVKRSTSRSSSSVHSFRKGSLRSGSMRAPLIELKPLEIIDGIINDIQHDGEKVFSQGIITKQDIEDDKINKKKSICTGLAAYSLLQCLLRSAKANSVGLLLADNITEITSTNRPTETFFDWYLNPLLVLKDQIKAQNLSETEELYLGRLVLFIGSPEKLKISTMGSPPESEIKKAELNALALRLQGISKSVSRFPTYKRRFDSALKNMSCEHARNTDGSKHNTDPETLPRSKSTFSRIFSLKYSRHKAPPADVETQLAVDKEVR</sequence>
<name>A0AAD8H3A7_9APIA</name>
<reference evidence="3" key="1">
    <citation type="submission" date="2023-02" db="EMBL/GenBank/DDBJ databases">
        <title>Genome of toxic invasive species Heracleum sosnowskyi carries increased number of genes despite the absence of recent whole-genome duplications.</title>
        <authorList>
            <person name="Schelkunov M."/>
            <person name="Shtratnikova V."/>
            <person name="Makarenko M."/>
            <person name="Klepikova A."/>
            <person name="Omelchenko D."/>
            <person name="Novikova G."/>
            <person name="Obukhova E."/>
            <person name="Bogdanov V."/>
            <person name="Penin A."/>
            <person name="Logacheva M."/>
        </authorList>
    </citation>
    <scope>NUCLEOTIDE SEQUENCE</scope>
    <source>
        <strain evidence="3">Hsosn_3</strain>
        <tissue evidence="3">Leaf</tissue>
    </source>
</reference>
<keyword evidence="2" id="KW-1133">Transmembrane helix</keyword>
<dbReference type="EMBL" id="JAUIZM010000010">
    <property type="protein sequence ID" value="KAK1359438.1"/>
    <property type="molecule type" value="Genomic_DNA"/>
</dbReference>
<feature type="transmembrane region" description="Helical" evidence="2">
    <location>
        <begin position="180"/>
        <end position="208"/>
    </location>
</feature>
<evidence type="ECO:0000313" key="4">
    <source>
        <dbReference type="Proteomes" id="UP001237642"/>
    </source>
</evidence>
<protein>
    <submittedName>
        <fullName evidence="3">Steroid nuclear receptor, ligand-binding</fullName>
    </submittedName>
</protein>
<accession>A0AAD8H3A7</accession>
<dbReference type="InterPro" id="IPR040229">
    <property type="entry name" value="At3g27390-like"/>
</dbReference>
<keyword evidence="3" id="KW-0675">Receptor</keyword>
<evidence type="ECO:0000256" key="1">
    <source>
        <dbReference type="SAM" id="MobiDB-lite"/>
    </source>
</evidence>
<feature type="transmembrane region" description="Helical" evidence="2">
    <location>
        <begin position="12"/>
        <end position="30"/>
    </location>
</feature>
<keyword evidence="2" id="KW-0812">Transmembrane</keyword>
<feature type="region of interest" description="Disordered" evidence="1">
    <location>
        <begin position="529"/>
        <end position="548"/>
    </location>
</feature>
<feature type="transmembrane region" description="Helical" evidence="2">
    <location>
        <begin position="254"/>
        <end position="273"/>
    </location>
</feature>
<feature type="transmembrane region" description="Helical" evidence="2">
    <location>
        <begin position="75"/>
        <end position="91"/>
    </location>
</feature>
<dbReference type="PANTHER" id="PTHR31133:SF3">
    <property type="entry name" value="TRANSMEMBRANE PROTEIN"/>
    <property type="match status" value="1"/>
</dbReference>
<dbReference type="AlphaFoldDB" id="A0AAD8H3A7"/>
<keyword evidence="2" id="KW-0472">Membrane</keyword>
<evidence type="ECO:0000256" key="2">
    <source>
        <dbReference type="SAM" id="Phobius"/>
    </source>
</evidence>
<gene>
    <name evidence="3" type="ORF">POM88_043912</name>
</gene>
<evidence type="ECO:0000313" key="3">
    <source>
        <dbReference type="EMBL" id="KAK1359438.1"/>
    </source>
</evidence>
<feature type="transmembrane region" description="Helical" evidence="2">
    <location>
        <begin position="96"/>
        <end position="119"/>
    </location>
</feature>
<comment type="caution">
    <text evidence="3">The sequence shown here is derived from an EMBL/GenBank/DDBJ whole genome shotgun (WGS) entry which is preliminary data.</text>
</comment>
<feature type="compositionally biased region" description="Basic and acidic residues" evidence="1">
    <location>
        <begin position="529"/>
        <end position="546"/>
    </location>
</feature>
<dbReference type="Proteomes" id="UP001237642">
    <property type="component" value="Unassembled WGS sequence"/>
</dbReference>
<organism evidence="3 4">
    <name type="scientific">Heracleum sosnowskyi</name>
    <dbReference type="NCBI Taxonomy" id="360622"/>
    <lineage>
        <taxon>Eukaryota</taxon>
        <taxon>Viridiplantae</taxon>
        <taxon>Streptophyta</taxon>
        <taxon>Embryophyta</taxon>
        <taxon>Tracheophyta</taxon>
        <taxon>Spermatophyta</taxon>
        <taxon>Magnoliopsida</taxon>
        <taxon>eudicotyledons</taxon>
        <taxon>Gunneridae</taxon>
        <taxon>Pentapetalae</taxon>
        <taxon>asterids</taxon>
        <taxon>campanulids</taxon>
        <taxon>Apiales</taxon>
        <taxon>Apiaceae</taxon>
        <taxon>Apioideae</taxon>
        <taxon>apioid superclade</taxon>
        <taxon>Tordylieae</taxon>
        <taxon>Tordyliinae</taxon>
        <taxon>Heracleum</taxon>
    </lineage>
</organism>
<keyword evidence="4" id="KW-1185">Reference proteome</keyword>
<reference evidence="3" key="2">
    <citation type="submission" date="2023-05" db="EMBL/GenBank/DDBJ databases">
        <authorList>
            <person name="Schelkunov M.I."/>
        </authorList>
    </citation>
    <scope>NUCLEOTIDE SEQUENCE</scope>
    <source>
        <strain evidence="3">Hsosn_3</strain>
        <tissue evidence="3">Leaf</tissue>
    </source>
</reference>
<dbReference type="PANTHER" id="PTHR31133">
    <property type="entry name" value="MEMBRANE PROTEIN"/>
    <property type="match status" value="1"/>
</dbReference>